<protein>
    <submittedName>
        <fullName evidence="2">MarR family winged helix-turn-helix transcriptional regulator</fullName>
    </submittedName>
</protein>
<proteinExistence type="predicted"/>
<accession>A0ABU9C1G3</accession>
<gene>
    <name evidence="2" type="ORF">AACH00_00440</name>
</gene>
<dbReference type="RefSeq" id="WP_341396967.1">
    <property type="nucleotide sequence ID" value="NZ_JBBUTI010000001.1"/>
</dbReference>
<evidence type="ECO:0000259" key="1">
    <source>
        <dbReference type="PROSITE" id="PS50995"/>
    </source>
</evidence>
<dbReference type="PROSITE" id="PS50995">
    <property type="entry name" value="HTH_MARR_2"/>
    <property type="match status" value="1"/>
</dbReference>
<dbReference type="InterPro" id="IPR000835">
    <property type="entry name" value="HTH_MarR-typ"/>
</dbReference>
<dbReference type="EMBL" id="JBBUTI010000001">
    <property type="protein sequence ID" value="MEK8044806.1"/>
    <property type="molecule type" value="Genomic_DNA"/>
</dbReference>
<dbReference type="InterPro" id="IPR036390">
    <property type="entry name" value="WH_DNA-bd_sf"/>
</dbReference>
<name>A0ABU9C1G3_9BURK</name>
<dbReference type="InterPro" id="IPR036388">
    <property type="entry name" value="WH-like_DNA-bd_sf"/>
</dbReference>
<dbReference type="InterPro" id="IPR039422">
    <property type="entry name" value="MarR/SlyA-like"/>
</dbReference>
<dbReference type="Proteomes" id="UP001379945">
    <property type="component" value="Unassembled WGS sequence"/>
</dbReference>
<dbReference type="SUPFAM" id="SSF46785">
    <property type="entry name" value="Winged helix' DNA-binding domain"/>
    <property type="match status" value="1"/>
</dbReference>
<dbReference type="PANTHER" id="PTHR33164">
    <property type="entry name" value="TRANSCRIPTIONAL REGULATOR, MARR FAMILY"/>
    <property type="match status" value="1"/>
</dbReference>
<evidence type="ECO:0000313" key="3">
    <source>
        <dbReference type="Proteomes" id="UP001379945"/>
    </source>
</evidence>
<keyword evidence="3" id="KW-1185">Reference proteome</keyword>
<dbReference type="Gene3D" id="1.10.10.10">
    <property type="entry name" value="Winged helix-like DNA-binding domain superfamily/Winged helix DNA-binding domain"/>
    <property type="match status" value="1"/>
</dbReference>
<dbReference type="Pfam" id="PF12802">
    <property type="entry name" value="MarR_2"/>
    <property type="match status" value="1"/>
</dbReference>
<feature type="domain" description="HTH marR-type" evidence="1">
    <location>
        <begin position="13"/>
        <end position="151"/>
    </location>
</feature>
<dbReference type="SMART" id="SM00347">
    <property type="entry name" value="HTH_MARR"/>
    <property type="match status" value="1"/>
</dbReference>
<evidence type="ECO:0000313" key="2">
    <source>
        <dbReference type="EMBL" id="MEK8044806.1"/>
    </source>
</evidence>
<organism evidence="2 3">
    <name type="scientific">Ideonella margarita</name>
    <dbReference type="NCBI Taxonomy" id="2984191"/>
    <lineage>
        <taxon>Bacteria</taxon>
        <taxon>Pseudomonadati</taxon>
        <taxon>Pseudomonadota</taxon>
        <taxon>Betaproteobacteria</taxon>
        <taxon>Burkholderiales</taxon>
        <taxon>Sphaerotilaceae</taxon>
        <taxon>Ideonella</taxon>
    </lineage>
</organism>
<reference evidence="2 3" key="1">
    <citation type="submission" date="2024-04" db="EMBL/GenBank/DDBJ databases">
        <title>Novel species of the genus Ideonella isolated from streams.</title>
        <authorList>
            <person name="Lu H."/>
        </authorList>
    </citation>
    <scope>NUCLEOTIDE SEQUENCE [LARGE SCALE GENOMIC DNA]</scope>
    <source>
        <strain evidence="2 3">LYT19W</strain>
    </source>
</reference>
<sequence>MRSIWSLPVATRPPRLVFLLNSAQRRLHQWMATEQERAALSGDRLPTPVQSGVLFILARTDGVPMGQLAQALDLAPSAISGLVQRMALLGWLERRPCEADARTQRVWLSAEGAAQLPGLRTALTRVNRRLTAGFSEDELQTVARWLTHVQALGDTHD</sequence>
<dbReference type="PANTHER" id="PTHR33164:SF107">
    <property type="entry name" value="TRANSCRIPTIONAL REGULATORY PROTEIN"/>
    <property type="match status" value="1"/>
</dbReference>
<comment type="caution">
    <text evidence="2">The sequence shown here is derived from an EMBL/GenBank/DDBJ whole genome shotgun (WGS) entry which is preliminary data.</text>
</comment>